<accession>A0A0S2IWB5</accession>
<proteinExistence type="predicted"/>
<evidence type="ECO:0000313" key="1">
    <source>
        <dbReference type="EMBL" id="ALO27964.1"/>
    </source>
</evidence>
<evidence type="ECO:0000313" key="2">
    <source>
        <dbReference type="Proteomes" id="UP000058857"/>
    </source>
</evidence>
<reference evidence="1 2" key="1">
    <citation type="journal article" date="2015" name="PLoS Negl. Trop. Dis.">
        <title>Distribution of Plasmids in Distinct Leptospira Pathogenic Species.</title>
        <authorList>
            <person name="Wang Y."/>
            <person name="Zhuang X."/>
            <person name="Zhong Y."/>
            <person name="Zhang C."/>
            <person name="Zhang Y."/>
            <person name="Zeng L."/>
            <person name="Zhu Y."/>
            <person name="He P."/>
            <person name="Dong K."/>
            <person name="Pal U."/>
            <person name="Guo X."/>
            <person name="Qin J."/>
        </authorList>
    </citation>
    <scope>NUCLEOTIDE SEQUENCE [LARGE SCALE GENOMIC DNA]</scope>
    <source>
        <strain evidence="1 2">56604</strain>
    </source>
</reference>
<organism evidence="1">
    <name type="scientific">Leptospira borgpetersenii serovar Ballum</name>
    <dbReference type="NCBI Taxonomy" id="280505"/>
    <lineage>
        <taxon>Bacteria</taxon>
        <taxon>Pseudomonadati</taxon>
        <taxon>Spirochaetota</taxon>
        <taxon>Spirochaetia</taxon>
        <taxon>Leptospirales</taxon>
        <taxon>Leptospiraceae</taxon>
        <taxon>Leptospira</taxon>
    </lineage>
</organism>
<name>A0A0S2IWB5_LEPBO</name>
<dbReference type="PATRIC" id="fig|280505.15.peg.3705"/>
<protein>
    <submittedName>
        <fullName evidence="1">Uncharacterized protein</fullName>
    </submittedName>
</protein>
<dbReference type="AlphaFoldDB" id="A0A0S2IWB5"/>
<gene>
    <name evidence="1" type="ORF">LBBP_03802</name>
</gene>
<sequence>MNHKKLLLLTENKMKSFQNFSSFHFQITQKLFESNSDLFFNS</sequence>
<dbReference type="EMBL" id="CP012029">
    <property type="protein sequence ID" value="ALO27964.1"/>
    <property type="molecule type" value="Genomic_DNA"/>
</dbReference>
<dbReference type="Proteomes" id="UP000058857">
    <property type="component" value="Chromosome 1"/>
</dbReference>